<evidence type="ECO:0000313" key="2">
    <source>
        <dbReference type="Proteomes" id="UP000269115"/>
    </source>
</evidence>
<dbReference type="AlphaFoldDB" id="A0A9X8HLX9"/>
<gene>
    <name evidence="1" type="ORF">EDF85_0018</name>
</gene>
<dbReference type="Proteomes" id="UP000269115">
    <property type="component" value="Unassembled WGS sequence"/>
</dbReference>
<comment type="caution">
    <text evidence="1">The sequence shown here is derived from an EMBL/GenBank/DDBJ whole genome shotgun (WGS) entry which is preliminary data.</text>
</comment>
<reference evidence="1 2" key="1">
    <citation type="submission" date="2018-11" db="EMBL/GenBank/DDBJ databases">
        <title>Genomic analyses of the natural microbiome of Caenorhabditis elegans.</title>
        <authorList>
            <person name="Samuel B."/>
        </authorList>
    </citation>
    <scope>NUCLEOTIDE SEQUENCE [LARGE SCALE GENOMIC DNA]</scope>
    <source>
        <strain evidence="1 2">BIGb0473</strain>
    </source>
</reference>
<dbReference type="EMBL" id="RJUR01000001">
    <property type="protein sequence ID" value="ROQ56151.1"/>
    <property type="molecule type" value="Genomic_DNA"/>
</dbReference>
<accession>A0A9X8HLX9</accession>
<proteinExistence type="predicted"/>
<sequence length="77" mass="8522">MHENTETRRVGNTLEVSKNIGSASGKTRPRYIVVPAGVGFFHITESATGRVKGFRRHHGEACDLARTLEARPRAYQA</sequence>
<protein>
    <submittedName>
        <fullName evidence="1">Uncharacterized protein</fullName>
    </submittedName>
</protein>
<name>A0A9X8HLX9_PSEPU</name>
<organism evidence="1 2">
    <name type="scientific">Pseudomonas putida</name>
    <name type="common">Arthrobacter siderocapsulatus</name>
    <dbReference type="NCBI Taxonomy" id="303"/>
    <lineage>
        <taxon>Bacteria</taxon>
        <taxon>Pseudomonadati</taxon>
        <taxon>Pseudomonadota</taxon>
        <taxon>Gammaproteobacteria</taxon>
        <taxon>Pseudomonadales</taxon>
        <taxon>Pseudomonadaceae</taxon>
        <taxon>Pseudomonas</taxon>
    </lineage>
</organism>
<evidence type="ECO:0000313" key="1">
    <source>
        <dbReference type="EMBL" id="ROQ56151.1"/>
    </source>
</evidence>